<keyword evidence="9" id="KW-0460">Magnesium</keyword>
<comment type="similarity">
    <text evidence="12 13">Belongs to the DnaG primase family.</text>
</comment>
<comment type="catalytic activity">
    <reaction evidence="12">
        <text>ssDNA + n NTP = ssDNA/pppN(pN)n-1 hybrid + (n-1) diphosphate.</text>
        <dbReference type="EC" id="2.7.7.101"/>
    </reaction>
</comment>
<dbReference type="GO" id="GO:0008270">
    <property type="term" value="F:zinc ion binding"/>
    <property type="evidence" value="ECO:0007669"/>
    <property type="project" value="UniProtKB-UniRule"/>
</dbReference>
<dbReference type="FunFam" id="3.90.580.10:FF:000001">
    <property type="entry name" value="DNA primase"/>
    <property type="match status" value="1"/>
</dbReference>
<evidence type="ECO:0000259" key="16">
    <source>
        <dbReference type="PROSITE" id="PS50880"/>
    </source>
</evidence>
<evidence type="ECO:0000256" key="6">
    <source>
        <dbReference type="ARBA" id="ARBA00022723"/>
    </source>
</evidence>
<keyword evidence="2 12" id="KW-0639">Primosome</keyword>
<dbReference type="GO" id="GO:0000428">
    <property type="term" value="C:DNA-directed RNA polymerase complex"/>
    <property type="evidence" value="ECO:0007669"/>
    <property type="project" value="UniProtKB-KW"/>
</dbReference>
<dbReference type="EC" id="2.7.7.101" evidence="12"/>
<comment type="domain">
    <text evidence="12">Contains an N-terminal zinc-binding domain, a central core domain that contains the primase activity, and a C-terminal DnaB-binding domain.</text>
</comment>
<dbReference type="AlphaFoldDB" id="A0A0H2X1Y4"/>
<dbReference type="SMART" id="SM00400">
    <property type="entry name" value="ZnF_CHCC"/>
    <property type="match status" value="1"/>
</dbReference>
<keyword evidence="3 12" id="KW-0808">Transferase</keyword>
<dbReference type="Pfam" id="PF01807">
    <property type="entry name" value="Zn_ribbon_DnaG"/>
    <property type="match status" value="1"/>
</dbReference>
<evidence type="ECO:0000256" key="9">
    <source>
        <dbReference type="ARBA" id="ARBA00022842"/>
    </source>
</evidence>
<comment type="cofactor">
    <cofactor evidence="12 13 14">
        <name>Zn(2+)</name>
        <dbReference type="ChEBI" id="CHEBI:29105"/>
    </cofactor>
    <text evidence="12 13 14">Binds 1 zinc ion per monomer.</text>
</comment>
<evidence type="ECO:0000256" key="3">
    <source>
        <dbReference type="ARBA" id="ARBA00022679"/>
    </source>
</evidence>
<feature type="zinc finger region" description="CHC2-type" evidence="12 14">
    <location>
        <begin position="38"/>
        <end position="62"/>
    </location>
</feature>
<comment type="subunit">
    <text evidence="12">Monomer. Interacts with DnaB.</text>
</comment>
<dbReference type="GO" id="GO:0003677">
    <property type="term" value="F:DNA binding"/>
    <property type="evidence" value="ECO:0007669"/>
    <property type="project" value="UniProtKB-KW"/>
</dbReference>
<keyword evidence="1 12" id="KW-0240">DNA-directed RNA polymerase</keyword>
<proteinExistence type="inferred from homology"/>
<dbReference type="InterPro" id="IPR036977">
    <property type="entry name" value="DNA_primase_Znf_CHC2"/>
</dbReference>
<evidence type="ECO:0000256" key="7">
    <source>
        <dbReference type="ARBA" id="ARBA00022771"/>
    </source>
</evidence>
<keyword evidence="11 12" id="KW-0804">Transcription</keyword>
<accession>A0A0H2X1Y4</accession>
<gene>
    <name evidence="12 17" type="primary">dnaG</name>
    <name evidence="17" type="ordered locus">CTA_0864</name>
</gene>
<keyword evidence="6 12" id="KW-0479">Metal-binding</keyword>
<dbReference type="PIRSF" id="PIRSF002811">
    <property type="entry name" value="DnaG"/>
    <property type="match status" value="1"/>
</dbReference>
<dbReference type="GO" id="GO:1990077">
    <property type="term" value="C:primosome complex"/>
    <property type="evidence" value="ECO:0007669"/>
    <property type="project" value="UniProtKB-KW"/>
</dbReference>
<dbReference type="PANTHER" id="PTHR30313:SF2">
    <property type="entry name" value="DNA PRIMASE"/>
    <property type="match status" value="1"/>
</dbReference>
<dbReference type="RefSeq" id="WP_011324869.1">
    <property type="nucleotide sequence ID" value="NC_007429.1"/>
</dbReference>
<dbReference type="SUPFAM" id="SSF56731">
    <property type="entry name" value="DNA primase core"/>
    <property type="match status" value="1"/>
</dbReference>
<dbReference type="GO" id="GO:0005737">
    <property type="term" value="C:cytoplasm"/>
    <property type="evidence" value="ECO:0007669"/>
    <property type="project" value="TreeGrafter"/>
</dbReference>
<sequence>MYYTEESLETLKHSIDIVSVLGEYVHLKRSGADYKACCPFHDEKTPSFIVYPTRGHYHCYGCGEHGDTINFLMKQQGYSFSEAVLFLAKKFHVDLVVRTKETSGQDSKDSLRRINREAERFFQYCLLHLPEGEEALAYLYKRGFSPDTIDRFQIGYAPEQRLFIQAMEERNISVKQLEWAGYLAKDWFLFAQRIMFPIQDALGYTIGFSSRRFKEGGRGGKYINSPETILFKKSRVLYGLQFSRKRIAKERRVILVEGQADCLQMIDFGFNCTLAAQGTSFTETHVHELVKLGVSKAYLLFDGDAAGEKASLRVGDLCQAAGITAIVCRLPSGQDPDSFLMQRGPEELRELLDRGEDYLSFLVWHKIHSYEQFTPREKARVIEEVIQQVRCWGSPITIHEYLRQLASLVKVPEPAVLSYLSSITSAAEDKGKKVSAKEPSSESKQTSTEGKISKKISPRMILEADVIRCLLFAKPEDEFVPATVKQYLSPEEFHCAEYRAIFVMAMNHYNDRQTLPSMDEMMSLVVGTEAMTLLVARRMNTELMRDIVVQSIQKLLDKHWRDKKRKLCHQTGKGLDSLQEYVRLSGERVKVSLVS</sequence>
<dbReference type="Proteomes" id="UP000002532">
    <property type="component" value="Chromosome"/>
</dbReference>
<dbReference type="InterPro" id="IPR037068">
    <property type="entry name" value="DNA_primase_core_N_sf"/>
</dbReference>
<dbReference type="Gene3D" id="3.90.580.10">
    <property type="entry name" value="Zinc finger, CHC2-type domain"/>
    <property type="match status" value="1"/>
</dbReference>
<dbReference type="InterPro" id="IPR013264">
    <property type="entry name" value="DNAG_N"/>
</dbReference>
<evidence type="ECO:0000256" key="5">
    <source>
        <dbReference type="ARBA" id="ARBA00022705"/>
    </source>
</evidence>
<keyword evidence="4 12" id="KW-0548">Nucleotidyltransferase</keyword>
<protein>
    <recommendedName>
        <fullName evidence="12 13">DNA primase</fullName>
        <ecNumber evidence="12">2.7.7.101</ecNumber>
    </recommendedName>
</protein>
<dbReference type="InterPro" id="IPR006295">
    <property type="entry name" value="DNA_primase_DnaG"/>
</dbReference>
<keyword evidence="10 12" id="KW-0238">DNA-binding</keyword>
<dbReference type="NCBIfam" id="TIGR01391">
    <property type="entry name" value="dnaG"/>
    <property type="match status" value="1"/>
</dbReference>
<keyword evidence="18" id="KW-1185">Reference proteome</keyword>
<evidence type="ECO:0000256" key="11">
    <source>
        <dbReference type="ARBA" id="ARBA00023163"/>
    </source>
</evidence>
<dbReference type="Gene3D" id="3.90.980.10">
    <property type="entry name" value="DNA primase, catalytic core, N-terminal domain"/>
    <property type="match status" value="1"/>
</dbReference>
<dbReference type="InterPro" id="IPR034151">
    <property type="entry name" value="TOPRIM_DnaG_bac"/>
</dbReference>
<evidence type="ECO:0000256" key="10">
    <source>
        <dbReference type="ARBA" id="ARBA00023125"/>
    </source>
</evidence>
<keyword evidence="8 12" id="KW-0862">Zinc</keyword>
<dbReference type="KEGG" id="cta:CTA_0864"/>
<evidence type="ECO:0000256" key="15">
    <source>
        <dbReference type="SAM" id="MobiDB-lite"/>
    </source>
</evidence>
<dbReference type="InterPro" id="IPR050219">
    <property type="entry name" value="DnaG_primase"/>
</dbReference>
<feature type="region of interest" description="Disordered" evidence="15">
    <location>
        <begin position="430"/>
        <end position="451"/>
    </location>
</feature>
<evidence type="ECO:0000256" key="14">
    <source>
        <dbReference type="PIRSR" id="PIRSR002811-1"/>
    </source>
</evidence>
<keyword evidence="5 12" id="KW-0235">DNA replication</keyword>
<dbReference type="SMART" id="SM00493">
    <property type="entry name" value="TOPRIM"/>
    <property type="match status" value="1"/>
</dbReference>
<dbReference type="Pfam" id="PF13155">
    <property type="entry name" value="Toprim_2"/>
    <property type="match status" value="1"/>
</dbReference>
<dbReference type="InterPro" id="IPR006171">
    <property type="entry name" value="TOPRIM_dom"/>
</dbReference>
<feature type="domain" description="Toprim" evidence="16">
    <location>
        <begin position="251"/>
        <end position="331"/>
    </location>
</feature>
<dbReference type="HOGENOM" id="CLU_013501_3_3_0"/>
<feature type="compositionally biased region" description="Basic and acidic residues" evidence="15">
    <location>
        <begin position="430"/>
        <end position="441"/>
    </location>
</feature>
<evidence type="ECO:0000256" key="12">
    <source>
        <dbReference type="HAMAP-Rule" id="MF_00974"/>
    </source>
</evidence>
<dbReference type="InterPro" id="IPR002694">
    <property type="entry name" value="Znf_CHC2"/>
</dbReference>
<dbReference type="InterPro" id="IPR030846">
    <property type="entry name" value="DnaG_bac"/>
</dbReference>
<evidence type="ECO:0000256" key="4">
    <source>
        <dbReference type="ARBA" id="ARBA00022695"/>
    </source>
</evidence>
<dbReference type="SUPFAM" id="SSF57783">
    <property type="entry name" value="Zinc beta-ribbon"/>
    <property type="match status" value="1"/>
</dbReference>
<evidence type="ECO:0000256" key="13">
    <source>
        <dbReference type="PIRNR" id="PIRNR002811"/>
    </source>
</evidence>
<dbReference type="HAMAP" id="MF_00974">
    <property type="entry name" value="DNA_primase_DnaG"/>
    <property type="match status" value="1"/>
</dbReference>
<name>A0A0H2X1Y4_CHLTA</name>
<dbReference type="Pfam" id="PF08275">
    <property type="entry name" value="DNAG_N"/>
    <property type="match status" value="1"/>
</dbReference>
<dbReference type="GO" id="GO:0003899">
    <property type="term" value="F:DNA-directed RNA polymerase activity"/>
    <property type="evidence" value="ECO:0007669"/>
    <property type="project" value="UniProtKB-UniRule"/>
</dbReference>
<comment type="function">
    <text evidence="12 13">RNA polymerase that catalyzes the synthesis of short RNA molecules used as primers for DNA polymerase during DNA replication.</text>
</comment>
<dbReference type="GO" id="GO:0006269">
    <property type="term" value="P:DNA replication, synthesis of primer"/>
    <property type="evidence" value="ECO:0007669"/>
    <property type="project" value="UniProtKB-UniRule"/>
</dbReference>
<evidence type="ECO:0000313" key="18">
    <source>
        <dbReference type="Proteomes" id="UP000002532"/>
    </source>
</evidence>
<dbReference type="PROSITE" id="PS50880">
    <property type="entry name" value="TOPRIM"/>
    <property type="match status" value="1"/>
</dbReference>
<evidence type="ECO:0000256" key="8">
    <source>
        <dbReference type="ARBA" id="ARBA00022833"/>
    </source>
</evidence>
<dbReference type="EMBL" id="CP000051">
    <property type="protein sequence ID" value="AAX51074.1"/>
    <property type="molecule type" value="Genomic_DNA"/>
</dbReference>
<dbReference type="PANTHER" id="PTHR30313">
    <property type="entry name" value="DNA PRIMASE"/>
    <property type="match status" value="1"/>
</dbReference>
<evidence type="ECO:0000313" key="17">
    <source>
        <dbReference type="EMBL" id="AAX51074.1"/>
    </source>
</evidence>
<keyword evidence="7 12" id="KW-0863">Zinc-finger</keyword>
<evidence type="ECO:0000256" key="2">
    <source>
        <dbReference type="ARBA" id="ARBA00022515"/>
    </source>
</evidence>
<organism evidence="17 18">
    <name type="scientific">Chlamydia trachomatis serovar A (strain ATCC VR-571B / DSM 19440 / HAR-13)</name>
    <dbReference type="NCBI Taxonomy" id="315277"/>
    <lineage>
        <taxon>Bacteria</taxon>
        <taxon>Pseudomonadati</taxon>
        <taxon>Chlamydiota</taxon>
        <taxon>Chlamydiia</taxon>
        <taxon>Chlamydiales</taxon>
        <taxon>Chlamydiaceae</taxon>
        <taxon>Chlamydia/Chlamydophila group</taxon>
        <taxon>Chlamydia</taxon>
    </lineage>
</organism>
<evidence type="ECO:0000256" key="1">
    <source>
        <dbReference type="ARBA" id="ARBA00022478"/>
    </source>
</evidence>
<dbReference type="Gene3D" id="3.40.1360.10">
    <property type="match status" value="1"/>
</dbReference>
<reference evidence="17 18" key="1">
    <citation type="journal article" date="2005" name="Infect. Immun.">
        <title>Comparative genomic analysis of Chlamydia trachomatis oculotropic and genitotropic strains.</title>
        <authorList>
            <person name="Carlson J.H."/>
            <person name="Porcella S.F."/>
            <person name="McClarty G."/>
            <person name="Caldwell H.D."/>
        </authorList>
    </citation>
    <scope>NUCLEOTIDE SEQUENCE [LARGE SCALE GENOMIC DNA]</scope>
    <source>
        <strain evidence="18">ATCC VR-571B / DSM 19440 / HAR-13</strain>
    </source>
</reference>
<dbReference type="CDD" id="cd03364">
    <property type="entry name" value="TOPRIM_DnaG_primases"/>
    <property type="match status" value="1"/>
</dbReference>